<comment type="catalytic activity">
    <reaction evidence="1">
        <text>inosine + phosphate = alpha-D-ribose 1-phosphate + hypoxanthine</text>
        <dbReference type="Rhea" id="RHEA:27646"/>
        <dbReference type="ChEBI" id="CHEBI:17368"/>
        <dbReference type="ChEBI" id="CHEBI:17596"/>
        <dbReference type="ChEBI" id="CHEBI:43474"/>
        <dbReference type="ChEBI" id="CHEBI:57720"/>
        <dbReference type="EC" id="2.4.2.1"/>
    </reaction>
    <physiologicalReaction direction="left-to-right" evidence="1">
        <dbReference type="Rhea" id="RHEA:27647"/>
    </physiologicalReaction>
</comment>
<comment type="cofactor">
    <cofactor evidence="3">
        <name>Cu(2+)</name>
        <dbReference type="ChEBI" id="CHEBI:29036"/>
    </cofactor>
</comment>
<evidence type="ECO:0000256" key="12">
    <source>
        <dbReference type="ARBA" id="ARBA00023008"/>
    </source>
</evidence>
<protein>
    <recommendedName>
        <fullName evidence="16">Purine nucleoside phosphorylase</fullName>
    </recommendedName>
</protein>
<comment type="catalytic activity">
    <reaction evidence="13">
        <text>adenosine + H2O + H(+) = inosine + NH4(+)</text>
        <dbReference type="Rhea" id="RHEA:24408"/>
        <dbReference type="ChEBI" id="CHEBI:15377"/>
        <dbReference type="ChEBI" id="CHEBI:15378"/>
        <dbReference type="ChEBI" id="CHEBI:16335"/>
        <dbReference type="ChEBI" id="CHEBI:17596"/>
        <dbReference type="ChEBI" id="CHEBI:28938"/>
        <dbReference type="EC" id="3.5.4.4"/>
    </reaction>
    <physiologicalReaction direction="left-to-right" evidence="13">
        <dbReference type="Rhea" id="RHEA:24409"/>
    </physiologicalReaction>
</comment>
<evidence type="ECO:0000313" key="19">
    <source>
        <dbReference type="Proteomes" id="UP000295705"/>
    </source>
</evidence>
<keyword evidence="11" id="KW-0560">Oxidoreductase</keyword>
<dbReference type="Proteomes" id="UP000295705">
    <property type="component" value="Unassembled WGS sequence"/>
</dbReference>
<reference evidence="18 19" key="1">
    <citation type="submission" date="2019-03" db="EMBL/GenBank/DDBJ databases">
        <title>Genomic Encyclopedia of Type Strains, Phase IV (KMG-IV): sequencing the most valuable type-strain genomes for metagenomic binning, comparative biology and taxonomic classification.</title>
        <authorList>
            <person name="Goeker M."/>
        </authorList>
    </citation>
    <scope>NUCLEOTIDE SEQUENCE [LARGE SCALE GENOMIC DNA]</scope>
    <source>
        <strain evidence="18 19">DSM 45775</strain>
    </source>
</reference>
<name>A0A4R6V913_9PSEU</name>
<dbReference type="EMBL" id="SNYO01000005">
    <property type="protein sequence ID" value="TDQ55679.1"/>
    <property type="molecule type" value="Genomic_DNA"/>
</dbReference>
<keyword evidence="19" id="KW-1185">Reference proteome</keyword>
<dbReference type="GO" id="GO:0016787">
    <property type="term" value="F:hydrolase activity"/>
    <property type="evidence" value="ECO:0007669"/>
    <property type="project" value="UniProtKB-KW"/>
</dbReference>
<comment type="catalytic activity">
    <reaction evidence="15">
        <text>S-methyl-5'-thioadenosine + phosphate = 5-(methylsulfanyl)-alpha-D-ribose 1-phosphate + adenine</text>
        <dbReference type="Rhea" id="RHEA:11852"/>
        <dbReference type="ChEBI" id="CHEBI:16708"/>
        <dbReference type="ChEBI" id="CHEBI:17509"/>
        <dbReference type="ChEBI" id="CHEBI:43474"/>
        <dbReference type="ChEBI" id="CHEBI:58533"/>
        <dbReference type="EC" id="2.4.2.28"/>
    </reaction>
    <physiologicalReaction direction="left-to-right" evidence="15">
        <dbReference type="Rhea" id="RHEA:11853"/>
    </physiologicalReaction>
</comment>
<evidence type="ECO:0000256" key="15">
    <source>
        <dbReference type="ARBA" id="ARBA00049893"/>
    </source>
</evidence>
<dbReference type="Pfam" id="PF02578">
    <property type="entry name" value="Cu-oxidase_4"/>
    <property type="match status" value="1"/>
</dbReference>
<dbReference type="FunFam" id="3.60.140.10:FF:000003">
    <property type="entry name" value="Polyphenol oxidase"/>
    <property type="match status" value="1"/>
</dbReference>
<dbReference type="OrthoDB" id="4279at2"/>
<evidence type="ECO:0000256" key="14">
    <source>
        <dbReference type="ARBA" id="ARBA00048968"/>
    </source>
</evidence>
<comment type="catalytic activity">
    <reaction evidence="14">
        <text>adenosine + phosphate = alpha-D-ribose 1-phosphate + adenine</text>
        <dbReference type="Rhea" id="RHEA:27642"/>
        <dbReference type="ChEBI" id="CHEBI:16335"/>
        <dbReference type="ChEBI" id="CHEBI:16708"/>
        <dbReference type="ChEBI" id="CHEBI:43474"/>
        <dbReference type="ChEBI" id="CHEBI:57720"/>
        <dbReference type="EC" id="2.4.2.1"/>
    </reaction>
    <physiologicalReaction direction="left-to-right" evidence="14">
        <dbReference type="Rhea" id="RHEA:27643"/>
    </physiologicalReaction>
</comment>
<evidence type="ECO:0000256" key="16">
    <source>
        <dbReference type="RuleBase" id="RU361274"/>
    </source>
</evidence>
<keyword evidence="7" id="KW-0808">Transferase</keyword>
<feature type="region of interest" description="Disordered" evidence="17">
    <location>
        <begin position="1"/>
        <end position="23"/>
    </location>
</feature>
<comment type="subunit">
    <text evidence="6">Homodimer.</text>
</comment>
<evidence type="ECO:0000256" key="2">
    <source>
        <dbReference type="ARBA" id="ARBA00001947"/>
    </source>
</evidence>
<evidence type="ECO:0000256" key="9">
    <source>
        <dbReference type="ARBA" id="ARBA00022801"/>
    </source>
</evidence>
<proteinExistence type="inferred from homology"/>
<dbReference type="InterPro" id="IPR003730">
    <property type="entry name" value="Cu_polyphenol_OxRdtase"/>
</dbReference>
<gene>
    <name evidence="18" type="ORF">EV188_10575</name>
</gene>
<dbReference type="GO" id="GO:0017061">
    <property type="term" value="F:S-methyl-5-thioadenosine phosphorylase activity"/>
    <property type="evidence" value="ECO:0007669"/>
    <property type="project" value="UniProtKB-EC"/>
</dbReference>
<keyword evidence="10" id="KW-0862">Zinc</keyword>
<comment type="cofactor">
    <cofactor evidence="2">
        <name>Zn(2+)</name>
        <dbReference type="ChEBI" id="CHEBI:29105"/>
    </cofactor>
</comment>
<evidence type="ECO:0000256" key="6">
    <source>
        <dbReference type="ARBA" id="ARBA00011738"/>
    </source>
</evidence>
<comment type="caution">
    <text evidence="18">The sequence shown here is derived from an EMBL/GenBank/DDBJ whole genome shotgun (WGS) entry which is preliminary data.</text>
</comment>
<dbReference type="AlphaFoldDB" id="A0A4R6V913"/>
<evidence type="ECO:0000256" key="10">
    <source>
        <dbReference type="ARBA" id="ARBA00022833"/>
    </source>
</evidence>
<evidence type="ECO:0000313" key="18">
    <source>
        <dbReference type="EMBL" id="TDQ55679.1"/>
    </source>
</evidence>
<dbReference type="GO" id="GO:0016491">
    <property type="term" value="F:oxidoreductase activity"/>
    <property type="evidence" value="ECO:0007669"/>
    <property type="project" value="UniProtKB-KW"/>
</dbReference>
<evidence type="ECO:0000256" key="5">
    <source>
        <dbReference type="ARBA" id="ARBA00007353"/>
    </source>
</evidence>
<dbReference type="PANTHER" id="PTHR30616">
    <property type="entry name" value="UNCHARACTERIZED PROTEIN YFIH"/>
    <property type="match status" value="1"/>
</dbReference>
<evidence type="ECO:0000256" key="7">
    <source>
        <dbReference type="ARBA" id="ARBA00022679"/>
    </source>
</evidence>
<dbReference type="PANTHER" id="PTHR30616:SF2">
    <property type="entry name" value="PURINE NUCLEOSIDE PHOSPHORYLASE LACC1"/>
    <property type="match status" value="1"/>
</dbReference>
<comment type="function">
    <text evidence="4">Purine nucleoside enzyme that catalyzes the phosphorolysis of adenosine and inosine nucleosides, yielding D-ribose 1-phosphate and the respective free bases, adenine and hypoxanthine. Also catalyzes the phosphorolysis of S-methyl-5'-thioadenosine into adenine and S-methyl-5-thio-alpha-D-ribose 1-phosphate. Also has adenosine deaminase activity.</text>
</comment>
<evidence type="ECO:0000256" key="17">
    <source>
        <dbReference type="SAM" id="MobiDB-lite"/>
    </source>
</evidence>
<evidence type="ECO:0000256" key="13">
    <source>
        <dbReference type="ARBA" id="ARBA00047989"/>
    </source>
</evidence>
<evidence type="ECO:0000256" key="11">
    <source>
        <dbReference type="ARBA" id="ARBA00023002"/>
    </source>
</evidence>
<keyword evidence="8" id="KW-0479">Metal-binding</keyword>
<evidence type="ECO:0000256" key="8">
    <source>
        <dbReference type="ARBA" id="ARBA00022723"/>
    </source>
</evidence>
<dbReference type="InterPro" id="IPR038371">
    <property type="entry name" value="Cu_polyphenol_OxRdtase_sf"/>
</dbReference>
<dbReference type="Gene3D" id="3.60.140.10">
    <property type="entry name" value="CNF1/YfiH-like putative cysteine hydrolases"/>
    <property type="match status" value="1"/>
</dbReference>
<dbReference type="NCBIfam" id="TIGR00726">
    <property type="entry name" value="peptidoglycan editing factor PgeF"/>
    <property type="match status" value="1"/>
</dbReference>
<evidence type="ECO:0000256" key="4">
    <source>
        <dbReference type="ARBA" id="ARBA00003215"/>
    </source>
</evidence>
<keyword evidence="12" id="KW-0186">Copper</keyword>
<accession>A0A4R6V913</accession>
<dbReference type="CDD" id="cd16833">
    <property type="entry name" value="YfiH"/>
    <property type="match status" value="1"/>
</dbReference>
<sequence>MAAGSRSATAHGADGGGPAPSVRVRRVLTTRAGGRSAPPYDRFNLGDHVGDDPYAVAANRRRLGEGIGLGPERVAWMNQVHGTDVAVVTDAGGETPTADALVTDRPRLALAVVVADCVPVLLADPGAGVVAAAHAGRRGAADGILERTLEAMTELGAETGRVEVLLGPAICGEDYEVPAAMRDEVDAVLPGSASQTRIGTPSLDLRAGLRRRLADLGVTRVDTDGRCTFEDDQLFSHRRAQPTGRLAAVTWWEYARP</sequence>
<dbReference type="InterPro" id="IPR011324">
    <property type="entry name" value="Cytotoxic_necrot_fac-like_cat"/>
</dbReference>
<keyword evidence="9" id="KW-0378">Hydrolase</keyword>
<dbReference type="GO" id="GO:0005507">
    <property type="term" value="F:copper ion binding"/>
    <property type="evidence" value="ECO:0007669"/>
    <property type="project" value="TreeGrafter"/>
</dbReference>
<evidence type="ECO:0000256" key="3">
    <source>
        <dbReference type="ARBA" id="ARBA00001973"/>
    </source>
</evidence>
<dbReference type="SUPFAM" id="SSF64438">
    <property type="entry name" value="CNF1/YfiH-like putative cysteine hydrolases"/>
    <property type="match status" value="1"/>
</dbReference>
<comment type="similarity">
    <text evidence="5 16">Belongs to the purine nucleoside phosphorylase YfiH/LACC1 family.</text>
</comment>
<evidence type="ECO:0000256" key="1">
    <source>
        <dbReference type="ARBA" id="ARBA00000553"/>
    </source>
</evidence>
<organism evidence="18 19">
    <name type="scientific">Actinomycetospora succinea</name>
    <dbReference type="NCBI Taxonomy" id="663603"/>
    <lineage>
        <taxon>Bacteria</taxon>
        <taxon>Bacillati</taxon>
        <taxon>Actinomycetota</taxon>
        <taxon>Actinomycetes</taxon>
        <taxon>Pseudonocardiales</taxon>
        <taxon>Pseudonocardiaceae</taxon>
        <taxon>Actinomycetospora</taxon>
    </lineage>
</organism>